<dbReference type="Gene3D" id="3.40.50.720">
    <property type="entry name" value="NAD(P)-binding Rossmann-like Domain"/>
    <property type="match status" value="1"/>
</dbReference>
<dbReference type="GO" id="GO:0005789">
    <property type="term" value="C:endoplasmic reticulum membrane"/>
    <property type="evidence" value="ECO:0007669"/>
    <property type="project" value="TreeGrafter"/>
</dbReference>
<name>E4XXC9_OIKDI</name>
<dbReference type="PANTHER" id="PTHR44442">
    <property type="entry name" value="3-KETO-STEROID REDUCTASE"/>
    <property type="match status" value="1"/>
</dbReference>
<dbReference type="InterPro" id="IPR036291">
    <property type="entry name" value="NAD(P)-bd_dom_sf"/>
</dbReference>
<keyword evidence="1" id="KW-0812">Transmembrane</keyword>
<evidence type="ECO:0008006" key="4">
    <source>
        <dbReference type="Google" id="ProtNLM"/>
    </source>
</evidence>
<dbReference type="FunCoup" id="E4XXC9">
    <property type="interactions" value="2"/>
</dbReference>
<keyword evidence="1" id="KW-1133">Transmembrane helix</keyword>
<dbReference type="SUPFAM" id="SSF51735">
    <property type="entry name" value="NAD(P)-binding Rossmann-fold domains"/>
    <property type="match status" value="1"/>
</dbReference>
<accession>E4XXC9</accession>
<dbReference type="Proteomes" id="UP000001307">
    <property type="component" value="Unassembled WGS sequence"/>
</dbReference>
<gene>
    <name evidence="2" type="ORF">GSOID_T00007311001</name>
</gene>
<proteinExistence type="predicted"/>
<dbReference type="AlphaFoldDB" id="E4XXC9"/>
<reference evidence="2" key="1">
    <citation type="journal article" date="2010" name="Science">
        <title>Plasticity of animal genome architecture unmasked by rapid evolution of a pelagic tunicate.</title>
        <authorList>
            <person name="Denoeud F."/>
            <person name="Henriet S."/>
            <person name="Mungpakdee S."/>
            <person name="Aury J.M."/>
            <person name="Da Silva C."/>
            <person name="Brinkmann H."/>
            <person name="Mikhaleva J."/>
            <person name="Olsen L.C."/>
            <person name="Jubin C."/>
            <person name="Canestro C."/>
            <person name="Bouquet J.M."/>
            <person name="Danks G."/>
            <person name="Poulain J."/>
            <person name="Campsteijn C."/>
            <person name="Adamski M."/>
            <person name="Cross I."/>
            <person name="Yadetie F."/>
            <person name="Muffato M."/>
            <person name="Louis A."/>
            <person name="Butcher S."/>
            <person name="Tsagkogeorga G."/>
            <person name="Konrad A."/>
            <person name="Singh S."/>
            <person name="Jensen M.F."/>
            <person name="Cong E.H."/>
            <person name="Eikeseth-Otteraa H."/>
            <person name="Noel B."/>
            <person name="Anthouard V."/>
            <person name="Porcel B.M."/>
            <person name="Kachouri-Lafond R."/>
            <person name="Nishino A."/>
            <person name="Ugolini M."/>
            <person name="Chourrout P."/>
            <person name="Nishida H."/>
            <person name="Aasland R."/>
            <person name="Huzurbazar S."/>
            <person name="Westhof E."/>
            <person name="Delsuc F."/>
            <person name="Lehrach H."/>
            <person name="Reinhardt R."/>
            <person name="Weissenbach J."/>
            <person name="Roy S.W."/>
            <person name="Artiguenave F."/>
            <person name="Postlethwait J.H."/>
            <person name="Manak J.R."/>
            <person name="Thompson E.M."/>
            <person name="Jaillon O."/>
            <person name="Du Pasquier L."/>
            <person name="Boudinot P."/>
            <person name="Liberles D.A."/>
            <person name="Volff J.N."/>
            <person name="Philippe H."/>
            <person name="Lenhard B."/>
            <person name="Roest Crollius H."/>
            <person name="Wincker P."/>
            <person name="Chourrout D."/>
        </authorList>
    </citation>
    <scope>NUCLEOTIDE SEQUENCE [LARGE SCALE GENOMIC DNA]</scope>
</reference>
<evidence type="ECO:0000256" key="1">
    <source>
        <dbReference type="SAM" id="Phobius"/>
    </source>
</evidence>
<organism evidence="2">
    <name type="scientific">Oikopleura dioica</name>
    <name type="common">Tunicate</name>
    <dbReference type="NCBI Taxonomy" id="34765"/>
    <lineage>
        <taxon>Eukaryota</taxon>
        <taxon>Metazoa</taxon>
        <taxon>Chordata</taxon>
        <taxon>Tunicata</taxon>
        <taxon>Appendicularia</taxon>
        <taxon>Copelata</taxon>
        <taxon>Oikopleuridae</taxon>
        <taxon>Oikopleura</taxon>
    </lineage>
</organism>
<dbReference type="PANTHER" id="PTHR44442:SF1">
    <property type="entry name" value="3-KETO-STEROID REDUCTASE_17-BETA-HYDROXYSTEROID DEHYDROGENASE 7"/>
    <property type="match status" value="1"/>
</dbReference>
<dbReference type="InParanoid" id="E4XXC9"/>
<evidence type="ECO:0000313" key="2">
    <source>
        <dbReference type="EMBL" id="CBY14323.1"/>
    </source>
</evidence>
<feature type="transmembrane region" description="Helical" evidence="1">
    <location>
        <begin position="224"/>
        <end position="244"/>
    </location>
</feature>
<dbReference type="InterPro" id="IPR052834">
    <property type="entry name" value="3KSR/17beta-HSD"/>
</dbReference>
<dbReference type="EMBL" id="FN653273">
    <property type="protein sequence ID" value="CBY14323.1"/>
    <property type="molecule type" value="Genomic_DNA"/>
</dbReference>
<dbReference type="GO" id="GO:0000253">
    <property type="term" value="F:3-beta-hydroxysteroid 3-dehydrogenase (NADP+) activity"/>
    <property type="evidence" value="ECO:0007669"/>
    <property type="project" value="TreeGrafter"/>
</dbReference>
<keyword evidence="1" id="KW-0472">Membrane</keyword>
<dbReference type="OrthoDB" id="9989144at2759"/>
<evidence type="ECO:0000313" key="3">
    <source>
        <dbReference type="Proteomes" id="UP000001307"/>
    </source>
</evidence>
<keyword evidence="3" id="KW-1185">Reference proteome</keyword>
<dbReference type="Pfam" id="PF00106">
    <property type="entry name" value="adh_short"/>
    <property type="match status" value="1"/>
</dbReference>
<dbReference type="InterPro" id="IPR002347">
    <property type="entry name" value="SDR_fam"/>
</dbReference>
<protein>
    <recommendedName>
        <fullName evidence="4">3-keto-steroid reductase</fullName>
    </recommendedName>
</protein>
<dbReference type="GO" id="GO:0016125">
    <property type="term" value="P:sterol metabolic process"/>
    <property type="evidence" value="ECO:0007669"/>
    <property type="project" value="TreeGrafter"/>
</dbReference>
<sequence>MWLVFTGCTAGLGLELVKHLVNQQPCDNFVVLCRNQAKAQNVFAELQALVKQNDGSFHIISGDNSDLSSIKSAASEISELTKKVDCLFMNAGTMGSCSLDLGNVMRSLLAPWELPYRFATGDGLIKYSSGKTSDGFEQIFQTNALSHFVLIQTLDSRLVKIEKTIWTSSNTARSKAFSIEDIEGLNVKDPYGSSKFLVNLLSSKMTSDGRMSYICDPGTFSSNITLSMVPAFFKIFLLIFFFIVQPFQSKLTRSPKNAMQSILYAYNQDEPAANKKYESLTSWNGSPYVREGDLNLPRDLAETAWEKMDNIYSRIKSE</sequence>